<dbReference type="InterPro" id="IPR029044">
    <property type="entry name" value="Nucleotide-diphossugar_trans"/>
</dbReference>
<gene>
    <name evidence="1" type="ORF">NCTC11429_02271</name>
</gene>
<dbReference type="EMBL" id="LR590484">
    <property type="protein sequence ID" value="VTR40011.1"/>
    <property type="molecule type" value="Genomic_DNA"/>
</dbReference>
<dbReference type="Gene3D" id="3.90.550.10">
    <property type="entry name" value="Spore Coat Polysaccharide Biosynthesis Protein SpsA, Chain A"/>
    <property type="match status" value="1"/>
</dbReference>
<organism evidence="1 2">
    <name type="scientific">Sphingobacterium thalpophilum</name>
    <dbReference type="NCBI Taxonomy" id="259"/>
    <lineage>
        <taxon>Bacteria</taxon>
        <taxon>Pseudomonadati</taxon>
        <taxon>Bacteroidota</taxon>
        <taxon>Sphingobacteriia</taxon>
        <taxon>Sphingobacteriales</taxon>
        <taxon>Sphingobacteriaceae</taxon>
        <taxon>Sphingobacterium</taxon>
    </lineage>
</organism>
<name>A0A4U9VB17_9SPHI</name>
<dbReference type="RefSeq" id="WP_037534370.1">
    <property type="nucleotide sequence ID" value="NZ_CP141191.1"/>
</dbReference>
<dbReference type="KEGG" id="stha:NCTC11429_02271"/>
<dbReference type="AlphaFoldDB" id="A0A4U9VB17"/>
<dbReference type="SUPFAM" id="SSF53448">
    <property type="entry name" value="Nucleotide-diphospho-sugar transferases"/>
    <property type="match status" value="1"/>
</dbReference>
<dbReference type="Proteomes" id="UP000308196">
    <property type="component" value="Chromosome"/>
</dbReference>
<dbReference type="STRING" id="1123265.GCA_000686625_01135"/>
<evidence type="ECO:0008006" key="3">
    <source>
        <dbReference type="Google" id="ProtNLM"/>
    </source>
</evidence>
<proteinExistence type="predicted"/>
<accession>A0A4U9VB17</accession>
<evidence type="ECO:0000313" key="1">
    <source>
        <dbReference type="EMBL" id="VTR40011.1"/>
    </source>
</evidence>
<dbReference type="GeneID" id="78462992"/>
<evidence type="ECO:0000313" key="2">
    <source>
        <dbReference type="Proteomes" id="UP000308196"/>
    </source>
</evidence>
<reference evidence="1 2" key="1">
    <citation type="submission" date="2019-05" db="EMBL/GenBank/DDBJ databases">
        <authorList>
            <consortium name="Pathogen Informatics"/>
        </authorList>
    </citation>
    <scope>NUCLEOTIDE SEQUENCE [LARGE SCALE GENOMIC DNA]</scope>
    <source>
        <strain evidence="1 2">NCTC11429</strain>
    </source>
</reference>
<protein>
    <recommendedName>
        <fullName evidence="3">Glycosyl transferase</fullName>
    </recommendedName>
</protein>
<sequence>MNNFCTLFNSMYLSRGLAMYRSLEKHSRDFHLYIFAFDDECCDILTRLSLPKATIISLSDFEDEQLLAVKPSRTAGEYCWTCTPSVILYSIQEFGLSNCTYLDADVFFYTDPSMLIDAANGASVIITPHRYTPLYEDSESGGIYCVQFVYFKNSSEGIAVLEWWRSACLEWCYNRREPGRFGDQKYLDDWPSRFPGVYVSEHLGGGVAPWNVQQFDFDRRIGQIWGRELVSQQLFPVVFYHFHGLKYAEKTSFTLAGGYSVSENDIEFLYKPYIRALRSAGREIRSLSRTIQFHEMNEIPRIRKSLRRMCKLYLFGKFRHYYHQSYFLR</sequence>